<evidence type="ECO:0000256" key="5">
    <source>
        <dbReference type="ARBA" id="ARBA00022840"/>
    </source>
</evidence>
<evidence type="ECO:0000256" key="6">
    <source>
        <dbReference type="ARBA" id="ARBA00039970"/>
    </source>
</evidence>
<dbReference type="EMBL" id="UINC01050097">
    <property type="protein sequence ID" value="SVB62659.1"/>
    <property type="molecule type" value="Genomic_DNA"/>
</dbReference>
<comment type="similarity">
    <text evidence="2">Belongs to the PhoH family.</text>
</comment>
<feature type="non-terminal residue" evidence="8">
    <location>
        <position position="144"/>
    </location>
</feature>
<comment type="subcellular location">
    <subcellularLocation>
        <location evidence="1">Cytoplasm</location>
    </subcellularLocation>
</comment>
<sequence>MEKVIELKTLEPIALLGVADTHIKLIEAAIPATIIARGETIKIRGENPDVEHIHQILHEMMETLSGKGSLTVRDVQNLIALVTSDNENSNGEIRVPEIVIHYGNKGAIVPKTKGQEAYVKTVQKNDVVFSIGPAGTGKTFLAVA</sequence>
<proteinExistence type="inferred from homology"/>
<evidence type="ECO:0000313" key="8">
    <source>
        <dbReference type="EMBL" id="SVB62659.1"/>
    </source>
</evidence>
<evidence type="ECO:0000256" key="1">
    <source>
        <dbReference type="ARBA" id="ARBA00004496"/>
    </source>
</evidence>
<accession>A0A382FJ11</accession>
<evidence type="ECO:0000256" key="2">
    <source>
        <dbReference type="ARBA" id="ARBA00010393"/>
    </source>
</evidence>
<dbReference type="InterPro" id="IPR051451">
    <property type="entry name" value="PhoH2-like"/>
</dbReference>
<reference evidence="8" key="1">
    <citation type="submission" date="2018-05" db="EMBL/GenBank/DDBJ databases">
        <authorList>
            <person name="Lanie J.A."/>
            <person name="Ng W.-L."/>
            <person name="Kazmierczak K.M."/>
            <person name="Andrzejewski T.M."/>
            <person name="Davidsen T.M."/>
            <person name="Wayne K.J."/>
            <person name="Tettelin H."/>
            <person name="Glass J.I."/>
            <person name="Rusch D."/>
            <person name="Podicherti R."/>
            <person name="Tsui H.-C.T."/>
            <person name="Winkler M.E."/>
        </authorList>
    </citation>
    <scope>NUCLEOTIDE SEQUENCE</scope>
</reference>
<feature type="domain" description="PhoH-like protein" evidence="7">
    <location>
        <begin position="108"/>
        <end position="144"/>
    </location>
</feature>
<dbReference type="GO" id="GO:0005524">
    <property type="term" value="F:ATP binding"/>
    <property type="evidence" value="ECO:0007669"/>
    <property type="project" value="UniProtKB-KW"/>
</dbReference>
<evidence type="ECO:0000259" key="7">
    <source>
        <dbReference type="Pfam" id="PF02562"/>
    </source>
</evidence>
<dbReference type="AlphaFoldDB" id="A0A382FJ11"/>
<dbReference type="GO" id="GO:0005829">
    <property type="term" value="C:cytosol"/>
    <property type="evidence" value="ECO:0007669"/>
    <property type="project" value="TreeGrafter"/>
</dbReference>
<name>A0A382FJ11_9ZZZZ</name>
<dbReference type="InterPro" id="IPR003714">
    <property type="entry name" value="PhoH"/>
</dbReference>
<dbReference type="SUPFAM" id="SSF52540">
    <property type="entry name" value="P-loop containing nucleoside triphosphate hydrolases"/>
    <property type="match status" value="1"/>
</dbReference>
<evidence type="ECO:0000256" key="3">
    <source>
        <dbReference type="ARBA" id="ARBA00022490"/>
    </source>
</evidence>
<dbReference type="PANTHER" id="PTHR30473">
    <property type="entry name" value="PROTEIN PHOH"/>
    <property type="match status" value="1"/>
</dbReference>
<dbReference type="PANTHER" id="PTHR30473:SF1">
    <property type="entry name" value="PHOH-LIKE PROTEIN"/>
    <property type="match status" value="1"/>
</dbReference>
<dbReference type="InterPro" id="IPR027417">
    <property type="entry name" value="P-loop_NTPase"/>
</dbReference>
<keyword evidence="3" id="KW-0963">Cytoplasm</keyword>
<organism evidence="8">
    <name type="scientific">marine metagenome</name>
    <dbReference type="NCBI Taxonomy" id="408172"/>
    <lineage>
        <taxon>unclassified sequences</taxon>
        <taxon>metagenomes</taxon>
        <taxon>ecological metagenomes</taxon>
    </lineage>
</organism>
<dbReference type="Pfam" id="PF02562">
    <property type="entry name" value="PhoH"/>
    <property type="match status" value="1"/>
</dbReference>
<dbReference type="Gene3D" id="3.40.50.300">
    <property type="entry name" value="P-loop containing nucleotide triphosphate hydrolases"/>
    <property type="match status" value="1"/>
</dbReference>
<gene>
    <name evidence="8" type="ORF">METZ01_LOCUS215513</name>
</gene>
<protein>
    <recommendedName>
        <fullName evidence="6">PhoH-like protein</fullName>
    </recommendedName>
</protein>
<keyword evidence="5" id="KW-0067">ATP-binding</keyword>
<evidence type="ECO:0000256" key="4">
    <source>
        <dbReference type="ARBA" id="ARBA00022741"/>
    </source>
</evidence>
<keyword evidence="4" id="KW-0547">Nucleotide-binding</keyword>